<dbReference type="EMBL" id="BKCJ010010945">
    <property type="protein sequence ID" value="GEU93874.1"/>
    <property type="molecule type" value="Genomic_DNA"/>
</dbReference>
<accession>A0A6L2PBD0</accession>
<comment type="caution">
    <text evidence="1">The sequence shown here is derived from an EMBL/GenBank/DDBJ whole genome shotgun (WGS) entry which is preliminary data.</text>
</comment>
<name>A0A6L2PBD0_TANCI</name>
<organism evidence="1">
    <name type="scientific">Tanacetum cinerariifolium</name>
    <name type="common">Dalmatian daisy</name>
    <name type="synonym">Chrysanthemum cinerariifolium</name>
    <dbReference type="NCBI Taxonomy" id="118510"/>
    <lineage>
        <taxon>Eukaryota</taxon>
        <taxon>Viridiplantae</taxon>
        <taxon>Streptophyta</taxon>
        <taxon>Embryophyta</taxon>
        <taxon>Tracheophyta</taxon>
        <taxon>Spermatophyta</taxon>
        <taxon>Magnoliopsida</taxon>
        <taxon>eudicotyledons</taxon>
        <taxon>Gunneridae</taxon>
        <taxon>Pentapetalae</taxon>
        <taxon>asterids</taxon>
        <taxon>campanulids</taxon>
        <taxon>Asterales</taxon>
        <taxon>Asteraceae</taxon>
        <taxon>Asteroideae</taxon>
        <taxon>Anthemideae</taxon>
        <taxon>Anthemidinae</taxon>
        <taxon>Tanacetum</taxon>
    </lineage>
</organism>
<gene>
    <name evidence="1" type="ORF">Tci_065852</name>
</gene>
<sequence length="140" mass="16244">MEDNDITMEKYVQRETERALRNDFSPEPTVSPQHIDEVNLKSERLLFEYDDFSPEPTVSPQHIDEVNLKSERLLFEYDGKEQNSEEAHALLDEQTEFLTPLASHGHEEKPKSSNGILKKIDRIMGNLQFNDDFLGSFAIF</sequence>
<proteinExistence type="predicted"/>
<dbReference type="GO" id="GO:0003964">
    <property type="term" value="F:RNA-directed DNA polymerase activity"/>
    <property type="evidence" value="ECO:0007669"/>
    <property type="project" value="UniProtKB-KW"/>
</dbReference>
<protein>
    <submittedName>
        <fullName evidence="1">RNA-directed DNA polymerase, eukaryota, reverse transcriptase zinc-binding domain protein</fullName>
    </submittedName>
</protein>
<keyword evidence="1" id="KW-0548">Nucleotidyltransferase</keyword>
<keyword evidence="1" id="KW-0695">RNA-directed DNA polymerase</keyword>
<evidence type="ECO:0000313" key="1">
    <source>
        <dbReference type="EMBL" id="GEU93874.1"/>
    </source>
</evidence>
<keyword evidence="1" id="KW-0808">Transferase</keyword>
<dbReference type="AlphaFoldDB" id="A0A6L2PBD0"/>
<dbReference type="Pfam" id="PF10950">
    <property type="entry name" value="Organ_specific"/>
    <property type="match status" value="1"/>
</dbReference>
<reference evidence="1" key="1">
    <citation type="journal article" date="2019" name="Sci. Rep.">
        <title>Draft genome of Tanacetum cinerariifolium, the natural source of mosquito coil.</title>
        <authorList>
            <person name="Yamashiro T."/>
            <person name="Shiraishi A."/>
            <person name="Satake H."/>
            <person name="Nakayama K."/>
        </authorList>
    </citation>
    <scope>NUCLEOTIDE SEQUENCE</scope>
</reference>
<dbReference type="InterPro" id="IPR024489">
    <property type="entry name" value="Organ_specific_prot"/>
</dbReference>